<dbReference type="Proteomes" id="UP001595776">
    <property type="component" value="Unassembled WGS sequence"/>
</dbReference>
<dbReference type="RefSeq" id="WP_068149248.1">
    <property type="nucleotide sequence ID" value="NZ_JBHSCR010000004.1"/>
</dbReference>
<organism evidence="1 2">
    <name type="scientific">Kordiimonas lipolytica</name>
    <dbReference type="NCBI Taxonomy" id="1662421"/>
    <lineage>
        <taxon>Bacteria</taxon>
        <taxon>Pseudomonadati</taxon>
        <taxon>Pseudomonadota</taxon>
        <taxon>Alphaproteobacteria</taxon>
        <taxon>Kordiimonadales</taxon>
        <taxon>Kordiimonadaceae</taxon>
        <taxon>Kordiimonas</taxon>
    </lineage>
</organism>
<reference evidence="2" key="1">
    <citation type="journal article" date="2019" name="Int. J. Syst. Evol. Microbiol.">
        <title>The Global Catalogue of Microorganisms (GCM) 10K type strain sequencing project: providing services to taxonomists for standard genome sequencing and annotation.</title>
        <authorList>
            <consortium name="The Broad Institute Genomics Platform"/>
            <consortium name="The Broad Institute Genome Sequencing Center for Infectious Disease"/>
            <person name="Wu L."/>
            <person name="Ma J."/>
        </authorList>
    </citation>
    <scope>NUCLEOTIDE SEQUENCE [LARGE SCALE GENOMIC DNA]</scope>
    <source>
        <strain evidence="2">CGMCC 1.15304</strain>
    </source>
</reference>
<name>A0ABV8U8X1_9PROT</name>
<evidence type="ECO:0000313" key="2">
    <source>
        <dbReference type="Proteomes" id="UP001595776"/>
    </source>
</evidence>
<dbReference type="InterPro" id="IPR007060">
    <property type="entry name" value="FtsL/DivIC"/>
</dbReference>
<gene>
    <name evidence="1" type="ORF">ACFO5Q_07280</name>
</gene>
<accession>A0ABV8U8X1</accession>
<dbReference type="Pfam" id="PF04977">
    <property type="entry name" value="DivIC"/>
    <property type="match status" value="1"/>
</dbReference>
<evidence type="ECO:0000313" key="1">
    <source>
        <dbReference type="EMBL" id="MFC4347646.1"/>
    </source>
</evidence>
<protein>
    <submittedName>
        <fullName evidence="1">Septum formation initiator family protein</fullName>
    </submittedName>
</protein>
<sequence>MVAYFAYHAFQGDNSLAALKRLEAQEADLTVLAQDVGAERAALELSTSRLNNRSIDPDMLEEQVRQRLGFTHPDEVVVFLSDASH</sequence>
<dbReference type="EMBL" id="JBHSCR010000004">
    <property type="protein sequence ID" value="MFC4347646.1"/>
    <property type="molecule type" value="Genomic_DNA"/>
</dbReference>
<comment type="caution">
    <text evidence="1">The sequence shown here is derived from an EMBL/GenBank/DDBJ whole genome shotgun (WGS) entry which is preliminary data.</text>
</comment>
<keyword evidence="2" id="KW-1185">Reference proteome</keyword>
<proteinExistence type="predicted"/>